<accession>A0A0L7QNQ6</accession>
<dbReference type="STRING" id="597456.A0A0L7QNQ6"/>
<organism evidence="2 3">
    <name type="scientific">Habropoda laboriosa</name>
    <dbReference type="NCBI Taxonomy" id="597456"/>
    <lineage>
        <taxon>Eukaryota</taxon>
        <taxon>Metazoa</taxon>
        <taxon>Ecdysozoa</taxon>
        <taxon>Arthropoda</taxon>
        <taxon>Hexapoda</taxon>
        <taxon>Insecta</taxon>
        <taxon>Pterygota</taxon>
        <taxon>Neoptera</taxon>
        <taxon>Endopterygota</taxon>
        <taxon>Hymenoptera</taxon>
        <taxon>Apocrita</taxon>
        <taxon>Aculeata</taxon>
        <taxon>Apoidea</taxon>
        <taxon>Anthophila</taxon>
        <taxon>Apidae</taxon>
        <taxon>Habropoda</taxon>
    </lineage>
</organism>
<dbReference type="Proteomes" id="UP000053825">
    <property type="component" value="Unassembled WGS sequence"/>
</dbReference>
<protein>
    <submittedName>
        <fullName evidence="2">Sperm-associated antigen 17</fullName>
    </submittedName>
</protein>
<evidence type="ECO:0000313" key="2">
    <source>
        <dbReference type="EMBL" id="KOC60272.1"/>
    </source>
</evidence>
<feature type="compositionally biased region" description="Polar residues" evidence="1">
    <location>
        <begin position="118"/>
        <end position="127"/>
    </location>
</feature>
<gene>
    <name evidence="2" type="ORF">WH47_08601</name>
</gene>
<dbReference type="PANTHER" id="PTHR21963">
    <property type="entry name" value="PF6"/>
    <property type="match status" value="1"/>
</dbReference>
<dbReference type="EMBL" id="KQ414845">
    <property type="protein sequence ID" value="KOC60272.1"/>
    <property type="molecule type" value="Genomic_DNA"/>
</dbReference>
<feature type="region of interest" description="Disordered" evidence="1">
    <location>
        <begin position="1481"/>
        <end position="1506"/>
    </location>
</feature>
<evidence type="ECO:0000256" key="1">
    <source>
        <dbReference type="SAM" id="MobiDB-lite"/>
    </source>
</evidence>
<name>A0A0L7QNQ6_9HYME</name>
<feature type="compositionally biased region" description="Basic and acidic residues" evidence="1">
    <location>
        <begin position="940"/>
        <end position="959"/>
    </location>
</feature>
<dbReference type="OrthoDB" id="10257153at2759"/>
<dbReference type="InterPro" id="IPR026173">
    <property type="entry name" value="SPAG17"/>
</dbReference>
<dbReference type="GO" id="GO:0003351">
    <property type="term" value="P:epithelial cilium movement involved in extracellular fluid movement"/>
    <property type="evidence" value="ECO:0007669"/>
    <property type="project" value="TreeGrafter"/>
</dbReference>
<keyword evidence="3" id="KW-1185">Reference proteome</keyword>
<feature type="compositionally biased region" description="Basic and acidic residues" evidence="1">
    <location>
        <begin position="134"/>
        <end position="151"/>
    </location>
</feature>
<dbReference type="PANTHER" id="PTHR21963:SF1">
    <property type="entry name" value="SPERM-ASSOCIATED ANTIGEN 17"/>
    <property type="match status" value="1"/>
</dbReference>
<feature type="region of interest" description="Disordered" evidence="1">
    <location>
        <begin position="915"/>
        <end position="968"/>
    </location>
</feature>
<reference evidence="2 3" key="1">
    <citation type="submission" date="2015-07" db="EMBL/GenBank/DDBJ databases">
        <title>The genome of Habropoda laboriosa.</title>
        <authorList>
            <person name="Pan H."/>
            <person name="Kapheim K."/>
        </authorList>
    </citation>
    <scope>NUCLEOTIDE SEQUENCE [LARGE SCALE GENOMIC DNA]</scope>
    <source>
        <strain evidence="2">0110345459</strain>
    </source>
</reference>
<feature type="compositionally biased region" description="Basic and acidic residues" evidence="1">
    <location>
        <begin position="1178"/>
        <end position="1187"/>
    </location>
</feature>
<evidence type="ECO:0000313" key="3">
    <source>
        <dbReference type="Proteomes" id="UP000053825"/>
    </source>
</evidence>
<dbReference type="GO" id="GO:0005576">
    <property type="term" value="C:extracellular region"/>
    <property type="evidence" value="ECO:0007669"/>
    <property type="project" value="GOC"/>
</dbReference>
<dbReference type="GO" id="GO:1904158">
    <property type="term" value="P:axonemal central apparatus assembly"/>
    <property type="evidence" value="ECO:0007669"/>
    <property type="project" value="TreeGrafter"/>
</dbReference>
<feature type="region of interest" description="Disordered" evidence="1">
    <location>
        <begin position="1178"/>
        <end position="1200"/>
    </location>
</feature>
<dbReference type="GO" id="GO:1990716">
    <property type="term" value="C:axonemal central apparatus"/>
    <property type="evidence" value="ECO:0007669"/>
    <property type="project" value="TreeGrafter"/>
</dbReference>
<feature type="region of interest" description="Disordered" evidence="1">
    <location>
        <begin position="524"/>
        <end position="551"/>
    </location>
</feature>
<sequence length="1833" mass="212249">MVLLRERYRHWGIFEQQIRSLKKHIYSRPIRRTRVLPSPPANGQSEPTKPLYIHQHTTSHDSIAEVNIPIARIYQSATIRAQHQVEKRLAQRHVEKPQVVVAVRCGRRPMSSRIANLAQHTRNSSTMQKRKKTSKSEASDAKPRKQTDENSWREPLESILINDDDWWCIVTMMVETITEHSRCVSIFNAAAEEGRRKAIYSLSCQKTLASVRALSTQGLDKCPTIQGVCHYASKLSNENNDALPSWLMARIIKYLIYRAREENIVMAKKLADLDREIDEEYWIMQTVADWGGKKFDAEKFDSKANTKLRKRGEEWRNTVYVDDAPVDGPNLYVILTGFHNPDLPEHLVNAGVPLNLLLQIKRPREQLDRSVSYKEKPSNRKKLHFVQMYSVGKFELFNFWTKVEERLMNPAAHPEYCDVAFLVFCPPQLPETYSDEKYEILKKDMYDRLSYIVYDFYDLYRQHGSYLKSMKLERGVTEGTTEKVNTEVYKTFLDALPMECVSVPLILFAMLVQVEADDGGIAMENSVDEKGDASSSNAEEEAETSSQSPVEMLEQKIESLNMKLNLEECSIDKSEQNVSDIELILHGDSMNEVIRLLDDSAIARSIPKATDLIDNILPIFRHPNITRLLERHEISVKKLNKYSRHIDNIRRYFDVEISNEEIKHYLHVLTFDKLIFGLLRNNNETLETTTETENAMRTHDSVTFSMKRCKSLPSLTWKSTPEVNFLSDGNIDYGKIFPEIIECSTLFDLIDPRELLVPGYLEENVFKTRTTDRPRLEDFSDVELLSERIFLQLLHECLHSFDHMEYRYFEPTDSLLLYHGNKWRINGASEEERMSSIRTPVRLRDFCKYVVPEEEDWLRQEEEMYRLQTAESMERLMRKSTEIYDGTMLFRDEDFILPGTLKAKDLEISRQFDQEKSNLEVDVPSESSVEETIKSRKKGKEKETEKESPKKNKKSDRSTGLRTISKKSTEDEKKSLSIYSSGEKEAVYDFVGYELGQLRVQVTNTKKTFYSADGTLIETEMDDWLYKNKDLRITVTLHGYSLRLFHRISSHETNEIFHLTSKTGIILAFQKLPTSQHVSLNSFQYNWQDVNVEIRASWPTGLQIKPITGDGPQNPYYIQQSYIQKGRNDKEENCEICRKFLRNGTVLKYLDNGTVIVLRPNGVIVTCTAFEKLETKQNGNKDNETRASKHSRVNSSGEAVVAKKSKHDSILSMADNTVKVSRYTVLNHDGGRYEVLDDLVVSEQHRLLVRMASDYEVDEKFTRRADGTNMLLKSNGELIVRFPDGTRITTGYAIEKEPAMCDWTEEEILLYFTSDGGREDEETYASFSNLSNVEEAASSSWRRNVEQEEKITEVLIEDSFVSVLLTCRAEHKNYATVSYDQSAVSCTLSMPDDLRVSISRRGHYEVSMADGVNLKIDEDTLSLKGNQCATCGSQSTSTYSFSPFESSVIFTTVDVYGNVFGVKSDGSTYYCPRTYTTKRQNRSSSIDTVRQRKQEGQGGESDEEEEILEDICRHERLRFKTDNLSYRIFSMNRDLTAYEYIHRFERNQQELVAMYDDKTSMILYPGTRRPQLRRLITYQPVGTESRSKSSLSFPDYQVKPTNFDRRDLLRSTYSIPYDWLFPFGRNGDGIWKNTHDRPLMGDVEALPELLRIRILRGFKEPGGNAVIDLQRALGSYWMSVSILQSRVNVHEEEETSQEEKMKTVYDEVESNLRTLSLGTKKTIDVETYKIGLEKPWTTAKPRVRRRSMKFDEVLEHKAAEKETLEWYKRCAREKFILPYFQNIPGACFLWIMDCMENAMNISADSVSALEEYQCESRKCFEHNERAIPRQNLN</sequence>
<feature type="region of interest" description="Disordered" evidence="1">
    <location>
        <begin position="112"/>
        <end position="151"/>
    </location>
</feature>
<proteinExistence type="predicted"/>